<sequence>MSKLSEKIETIEGLNSMNAFVDAELSTLEQQSGAAARKAGEAVLERLTSESGTLTTLSWEALEKLLHQEAIKPSALPQAMESLLKAGLVTESSGNTLRLSSNTLALALQQRFLGRRTIRRETSTLIRGKYDRKELLSDKELTRVMPALPYLDLTHEEMEFVRKSDWVVKRRRWMLQGAVVVVILLLLGLAWSLSEQRKDADEQRKDADKARQVAEEKQQEALDSAEIAKKLRADAQLLADSLRIERDSSVARRDRAESNETKALKLSIIAKRKAEEADTQKVIALKLNDILRMQLDTVNKYRDQALKAVDTANHARKNAEALSLIIKSQNVALSVPQLPADSVNRKAILAYQAFDVNNNTPLGNIYNDAIYKALYHGLQSLSGDDSDRIENVHQESPLSIVAVGDRYYSAGMDGTVKQWAFGGPPPVQVKGIHPEVHNQLTTSDDEEWLLICSRLPFVQLFNTRSGVRKIVPYPNKWGATGAWYESESKKFLLAGYADSLYWINPESKVPNARTDNQQSLIAIARIKGNYVGFDRNGKGFLNGRAMSEWPGGLSAIAAATRNDQLAFGDKDGNVYIDTTGSGVALLRLQVHRSAIVAIQYSPDALFQASLARDGKVGIINVKQYLKAPTTYQPILLDLPGLSATAIAFSRDSRELLLGTEDGRIVRFYLDPRIYADRICRLLRDRGLDSNDWQKPWVEHFQEKIRPPACN</sequence>
<comment type="caution">
    <text evidence="3">The sequence shown here is derived from an EMBL/GenBank/DDBJ whole genome shotgun (WGS) entry which is preliminary data.</text>
</comment>
<evidence type="ECO:0000256" key="2">
    <source>
        <dbReference type="SAM" id="Phobius"/>
    </source>
</evidence>
<dbReference type="Proteomes" id="UP000223913">
    <property type="component" value="Unassembled WGS sequence"/>
</dbReference>
<gene>
    <name evidence="3" type="ORF">CRP01_33265</name>
</gene>
<organism evidence="3 4">
    <name type="scientific">Flavilitoribacter nigricans (strain ATCC 23147 / DSM 23189 / NBRC 102662 / NCIMB 1420 / SS-2)</name>
    <name type="common">Lewinella nigricans</name>
    <dbReference type="NCBI Taxonomy" id="1122177"/>
    <lineage>
        <taxon>Bacteria</taxon>
        <taxon>Pseudomonadati</taxon>
        <taxon>Bacteroidota</taxon>
        <taxon>Saprospiria</taxon>
        <taxon>Saprospirales</taxon>
        <taxon>Lewinellaceae</taxon>
        <taxon>Flavilitoribacter</taxon>
    </lineage>
</organism>
<accession>A0A2D0N1G0</accession>
<keyword evidence="2" id="KW-0472">Membrane</keyword>
<name>A0A2D0N1G0_FLAN2</name>
<keyword evidence="4" id="KW-1185">Reference proteome</keyword>
<proteinExistence type="predicted"/>
<dbReference type="InterPro" id="IPR036322">
    <property type="entry name" value="WD40_repeat_dom_sf"/>
</dbReference>
<evidence type="ECO:0000313" key="4">
    <source>
        <dbReference type="Proteomes" id="UP000223913"/>
    </source>
</evidence>
<feature type="transmembrane region" description="Helical" evidence="2">
    <location>
        <begin position="173"/>
        <end position="193"/>
    </location>
</feature>
<keyword evidence="1" id="KW-0175">Coiled coil</keyword>
<keyword evidence="2" id="KW-1133">Transmembrane helix</keyword>
<feature type="coiled-coil region" evidence="1">
    <location>
        <begin position="193"/>
        <end position="220"/>
    </location>
</feature>
<dbReference type="EMBL" id="PDUD01000043">
    <property type="protein sequence ID" value="PHN02206.1"/>
    <property type="molecule type" value="Genomic_DNA"/>
</dbReference>
<protein>
    <recommendedName>
        <fullName evidence="5">WD40 repeat domain-containing protein</fullName>
    </recommendedName>
</protein>
<evidence type="ECO:0000313" key="3">
    <source>
        <dbReference type="EMBL" id="PHN02206.1"/>
    </source>
</evidence>
<evidence type="ECO:0008006" key="5">
    <source>
        <dbReference type="Google" id="ProtNLM"/>
    </source>
</evidence>
<dbReference type="SUPFAM" id="SSF50978">
    <property type="entry name" value="WD40 repeat-like"/>
    <property type="match status" value="1"/>
</dbReference>
<evidence type="ECO:0000256" key="1">
    <source>
        <dbReference type="SAM" id="Coils"/>
    </source>
</evidence>
<keyword evidence="2" id="KW-0812">Transmembrane</keyword>
<dbReference type="InterPro" id="IPR015943">
    <property type="entry name" value="WD40/YVTN_repeat-like_dom_sf"/>
</dbReference>
<reference evidence="3 4" key="1">
    <citation type="submission" date="2017-10" db="EMBL/GenBank/DDBJ databases">
        <title>The draft genome sequence of Lewinella nigricans NBRC 102662.</title>
        <authorList>
            <person name="Wang K."/>
        </authorList>
    </citation>
    <scope>NUCLEOTIDE SEQUENCE [LARGE SCALE GENOMIC DNA]</scope>
    <source>
        <strain evidence="3 4">NBRC 102662</strain>
    </source>
</reference>
<dbReference type="RefSeq" id="WP_099154397.1">
    <property type="nucleotide sequence ID" value="NZ_PDUD01000043.1"/>
</dbReference>
<dbReference type="Gene3D" id="2.130.10.10">
    <property type="entry name" value="YVTN repeat-like/Quinoprotein amine dehydrogenase"/>
    <property type="match status" value="1"/>
</dbReference>
<dbReference type="AlphaFoldDB" id="A0A2D0N1G0"/>